<dbReference type="InterPro" id="IPR050134">
    <property type="entry name" value="NAD-dep_sirtuin_deacylases"/>
</dbReference>
<comment type="similarity">
    <text evidence="2">Belongs to the sirtuin family. Class I subfamily.</text>
</comment>
<dbReference type="Gene3D" id="3.40.50.1220">
    <property type="entry name" value="TPP-binding domain"/>
    <property type="match status" value="1"/>
</dbReference>
<proteinExistence type="inferred from homology"/>
<dbReference type="OrthoDB" id="424302at2759"/>
<keyword evidence="9" id="KW-1185">Reference proteome</keyword>
<comment type="subcellular location">
    <subcellularLocation>
        <location evidence="1">Mitochondrion</location>
    </subcellularLocation>
</comment>
<dbReference type="EMBL" id="AWSO01000051">
    <property type="protein sequence ID" value="ESK96261.1"/>
    <property type="molecule type" value="Genomic_DNA"/>
</dbReference>
<dbReference type="HOGENOM" id="CLU_023643_3_1_1"/>
<gene>
    <name evidence="8" type="ORF">Moror_7172</name>
</gene>
<accession>V2XTT3</accession>
<evidence type="ECO:0000256" key="6">
    <source>
        <dbReference type="PROSITE-ProRule" id="PRU00236"/>
    </source>
</evidence>
<keyword evidence="6" id="KW-0479">Metal-binding</keyword>
<dbReference type="GO" id="GO:0046872">
    <property type="term" value="F:metal ion binding"/>
    <property type="evidence" value="ECO:0007669"/>
    <property type="project" value="UniProtKB-KW"/>
</dbReference>
<name>V2XTT3_MONRO</name>
<dbReference type="KEGG" id="mrr:Moror_7172"/>
<dbReference type="InterPro" id="IPR029035">
    <property type="entry name" value="DHS-like_NAD/FAD-binding_dom"/>
</dbReference>
<feature type="binding site" evidence="6">
    <location>
        <position position="136"/>
    </location>
    <ligand>
        <name>Zn(2+)</name>
        <dbReference type="ChEBI" id="CHEBI:29105"/>
    </ligand>
</feature>
<evidence type="ECO:0000256" key="4">
    <source>
        <dbReference type="ARBA" id="ARBA00023027"/>
    </source>
</evidence>
<dbReference type="GO" id="GO:0005634">
    <property type="term" value="C:nucleus"/>
    <property type="evidence" value="ECO:0007669"/>
    <property type="project" value="TreeGrafter"/>
</dbReference>
<dbReference type="Proteomes" id="UP000017559">
    <property type="component" value="Unassembled WGS sequence"/>
</dbReference>
<dbReference type="PANTHER" id="PTHR11085">
    <property type="entry name" value="NAD-DEPENDENT PROTEIN DEACYLASE SIRTUIN-5, MITOCHONDRIAL-RELATED"/>
    <property type="match status" value="1"/>
</dbReference>
<evidence type="ECO:0000256" key="1">
    <source>
        <dbReference type="ARBA" id="ARBA00004173"/>
    </source>
</evidence>
<evidence type="ECO:0000256" key="5">
    <source>
        <dbReference type="ARBA" id="ARBA00023128"/>
    </source>
</evidence>
<feature type="active site" description="Proton acceptor" evidence="6">
    <location>
        <position position="123"/>
    </location>
</feature>
<feature type="binding site" evidence="6">
    <location>
        <position position="182"/>
    </location>
    <ligand>
        <name>Zn(2+)</name>
        <dbReference type="ChEBI" id="CHEBI:29105"/>
    </ligand>
</feature>
<comment type="caution">
    <text evidence="8">The sequence shown here is derived from an EMBL/GenBank/DDBJ whole genome shotgun (WGS) entry which is preliminary data.</text>
</comment>
<sequence length="273" mass="29720">MPPEHISSKEQSFREALSLAENILILAGAGLSAASDGDGMWRSLDATSFATPDAFNADPSLVWQFYHYRRSIALSAQPNDAHHIISKLLVPEYLKKVAPKAKSCHLVTQNVDGLSTTSIVEMHGRLFDVNCTQSECGYSREDRSRAICPALAAADESFQTIQDAGTINRAIPLEELPRCGKCGALARPGVVWFGEKPYHVDEINMLVYKADMILVIGTSSTVRPASTFAYRVKRRGGKVAIFNLESTPQDAAADFAFTGACEVVLPSLFPELV</sequence>
<dbReference type="PROSITE" id="PS50305">
    <property type="entry name" value="SIRTUIN"/>
    <property type="match status" value="1"/>
</dbReference>
<evidence type="ECO:0000256" key="3">
    <source>
        <dbReference type="ARBA" id="ARBA00022679"/>
    </source>
</evidence>
<dbReference type="InterPro" id="IPR026591">
    <property type="entry name" value="Sirtuin_cat_small_dom_sf"/>
</dbReference>
<evidence type="ECO:0000313" key="9">
    <source>
        <dbReference type="Proteomes" id="UP000017559"/>
    </source>
</evidence>
<keyword evidence="3" id="KW-0808">Transferase</keyword>
<dbReference type="PANTHER" id="PTHR11085:SF10">
    <property type="entry name" value="NAD-DEPENDENT PROTEIN DEACYLASE SIRTUIN-5, MITOCHONDRIAL-RELATED"/>
    <property type="match status" value="1"/>
</dbReference>
<dbReference type="GO" id="GO:0005739">
    <property type="term" value="C:mitochondrion"/>
    <property type="evidence" value="ECO:0007669"/>
    <property type="project" value="UniProtKB-SubCell"/>
</dbReference>
<dbReference type="SUPFAM" id="SSF52467">
    <property type="entry name" value="DHS-like NAD/FAD-binding domain"/>
    <property type="match status" value="1"/>
</dbReference>
<feature type="binding site" evidence="6">
    <location>
        <position position="179"/>
    </location>
    <ligand>
        <name>Zn(2+)</name>
        <dbReference type="ChEBI" id="CHEBI:29105"/>
    </ligand>
</feature>
<dbReference type="InterPro" id="IPR003000">
    <property type="entry name" value="Sirtuin"/>
</dbReference>
<organism evidence="8 9">
    <name type="scientific">Moniliophthora roreri (strain MCA 2997)</name>
    <name type="common">Cocoa frosty pod rot fungus</name>
    <name type="synonym">Crinipellis roreri</name>
    <dbReference type="NCBI Taxonomy" id="1381753"/>
    <lineage>
        <taxon>Eukaryota</taxon>
        <taxon>Fungi</taxon>
        <taxon>Dikarya</taxon>
        <taxon>Basidiomycota</taxon>
        <taxon>Agaricomycotina</taxon>
        <taxon>Agaricomycetes</taxon>
        <taxon>Agaricomycetidae</taxon>
        <taxon>Agaricales</taxon>
        <taxon>Marasmiineae</taxon>
        <taxon>Marasmiaceae</taxon>
        <taxon>Moniliophthora</taxon>
    </lineage>
</organism>
<evidence type="ECO:0000256" key="2">
    <source>
        <dbReference type="ARBA" id="ARBA00006924"/>
    </source>
</evidence>
<dbReference type="STRING" id="1381753.V2XTT3"/>
<protein>
    <submittedName>
        <fullName evidence="8">Sirtuin 5</fullName>
    </submittedName>
</protein>
<keyword evidence="4" id="KW-0520">NAD</keyword>
<keyword evidence="6" id="KW-0862">Zinc</keyword>
<feature type="domain" description="Deacetylase sirtuin-type" evidence="7">
    <location>
        <begin position="3"/>
        <end position="273"/>
    </location>
</feature>
<dbReference type="GO" id="GO:0070403">
    <property type="term" value="F:NAD+ binding"/>
    <property type="evidence" value="ECO:0007669"/>
    <property type="project" value="InterPro"/>
</dbReference>
<reference evidence="8 9" key="1">
    <citation type="journal article" date="2014" name="BMC Genomics">
        <title>Genome and secretome analysis of the hemibiotrophic fungal pathogen, Moniliophthora roreri, which causes frosty pod rot disease of cacao: mechanisms of the biotrophic and necrotrophic phases.</title>
        <authorList>
            <person name="Meinhardt L.W."/>
            <person name="Costa G.G.L."/>
            <person name="Thomazella D.P.T."/>
            <person name="Teixeira P.J.P.L."/>
            <person name="Carazzolle M.F."/>
            <person name="Schuster S.C."/>
            <person name="Carlson J.E."/>
            <person name="Guiltinan M.J."/>
            <person name="Mieczkowski P."/>
            <person name="Farmer A."/>
            <person name="Ramaraj T."/>
            <person name="Crozier J."/>
            <person name="Davis R.E."/>
            <person name="Shao J."/>
            <person name="Melnick R.L."/>
            <person name="Pereira G.A.G."/>
            <person name="Bailey B.A."/>
        </authorList>
    </citation>
    <scope>NUCLEOTIDE SEQUENCE [LARGE SCALE GENOMIC DNA]</scope>
    <source>
        <strain evidence="8 9">MCA 2997</strain>
    </source>
</reference>
<feature type="binding site" evidence="6">
    <location>
        <position position="131"/>
    </location>
    <ligand>
        <name>Zn(2+)</name>
        <dbReference type="ChEBI" id="CHEBI:29105"/>
    </ligand>
</feature>
<dbReference type="AlphaFoldDB" id="V2XTT3"/>
<evidence type="ECO:0000259" key="7">
    <source>
        <dbReference type="PROSITE" id="PS50305"/>
    </source>
</evidence>
<keyword evidence="5" id="KW-0496">Mitochondrion</keyword>
<dbReference type="InterPro" id="IPR026590">
    <property type="entry name" value="Ssirtuin_cat_dom"/>
</dbReference>
<dbReference type="Pfam" id="PF02146">
    <property type="entry name" value="SIR2"/>
    <property type="match status" value="1"/>
</dbReference>
<dbReference type="Gene3D" id="3.30.1600.10">
    <property type="entry name" value="SIR2/SIRT2 'Small Domain"/>
    <property type="match status" value="1"/>
</dbReference>
<dbReference type="GO" id="GO:0017136">
    <property type="term" value="F:histone deacetylase activity, NAD-dependent"/>
    <property type="evidence" value="ECO:0007669"/>
    <property type="project" value="TreeGrafter"/>
</dbReference>
<evidence type="ECO:0000313" key="8">
    <source>
        <dbReference type="EMBL" id="ESK96261.1"/>
    </source>
</evidence>